<evidence type="ECO:0000313" key="2">
    <source>
        <dbReference type="Proteomes" id="UP001198565"/>
    </source>
</evidence>
<proteinExistence type="predicted"/>
<name>A0ABS7QX08_9ACTN</name>
<keyword evidence="2" id="KW-1185">Reference proteome</keyword>
<sequence>MSDRTPLDAAVERLADRFRALPGSRLTRVAADGLGLARELSSAAQRLERPGVRPLLPPDDGMYVIGDQLAVAGHDLAEALAGAGGEGDEVLDWALRKVAELDRRL</sequence>
<dbReference type="EMBL" id="JAINVZ010000018">
    <property type="protein sequence ID" value="MBY8887736.1"/>
    <property type="molecule type" value="Genomic_DNA"/>
</dbReference>
<dbReference type="Proteomes" id="UP001198565">
    <property type="component" value="Unassembled WGS sequence"/>
</dbReference>
<gene>
    <name evidence="1" type="ORF">K7472_23265</name>
</gene>
<organism evidence="1 2">
    <name type="scientific">Streptantibioticus parmotrematis</name>
    <dbReference type="NCBI Taxonomy" id="2873249"/>
    <lineage>
        <taxon>Bacteria</taxon>
        <taxon>Bacillati</taxon>
        <taxon>Actinomycetota</taxon>
        <taxon>Actinomycetes</taxon>
        <taxon>Kitasatosporales</taxon>
        <taxon>Streptomycetaceae</taxon>
        <taxon>Streptantibioticus</taxon>
    </lineage>
</organism>
<reference evidence="1 2" key="1">
    <citation type="submission" date="2021-08" db="EMBL/GenBank/DDBJ databases">
        <title>Streptomyces sp. PTM05 isolated from lichen.</title>
        <authorList>
            <person name="Somphong A."/>
            <person name="Phongsopitanun W."/>
            <person name="Tanasupawat S."/>
        </authorList>
    </citation>
    <scope>NUCLEOTIDE SEQUENCE [LARGE SCALE GENOMIC DNA]</scope>
    <source>
        <strain evidence="1 2">Ptm05</strain>
    </source>
</reference>
<accession>A0ABS7QX08</accession>
<comment type="caution">
    <text evidence="1">The sequence shown here is derived from an EMBL/GenBank/DDBJ whole genome shotgun (WGS) entry which is preliminary data.</text>
</comment>
<evidence type="ECO:0000313" key="1">
    <source>
        <dbReference type="EMBL" id="MBY8887736.1"/>
    </source>
</evidence>
<protein>
    <submittedName>
        <fullName evidence="1">Uncharacterized protein</fullName>
    </submittedName>
</protein>
<dbReference type="RefSeq" id="WP_222980476.1">
    <property type="nucleotide sequence ID" value="NZ_JAINVZ010000018.1"/>
</dbReference>